<feature type="signal peptide" evidence="6">
    <location>
        <begin position="1"/>
        <end position="25"/>
    </location>
</feature>
<dbReference type="InterPro" id="IPR000203">
    <property type="entry name" value="GPS"/>
</dbReference>
<evidence type="ECO:0000256" key="5">
    <source>
        <dbReference type="SAM" id="Phobius"/>
    </source>
</evidence>
<feature type="transmembrane region" description="Helical" evidence="5">
    <location>
        <begin position="412"/>
        <end position="434"/>
    </location>
</feature>
<feature type="transmembrane region" description="Helical" evidence="5">
    <location>
        <begin position="512"/>
        <end position="534"/>
    </location>
</feature>
<comment type="caution">
    <text evidence="8">The sequence shown here is derived from an EMBL/GenBank/DDBJ whole genome shotgun (WGS) entry which is preliminary data.</text>
</comment>
<keyword evidence="6" id="KW-0732">Signal</keyword>
<keyword evidence="4 5" id="KW-0472">Membrane</keyword>
<dbReference type="InterPro" id="IPR046338">
    <property type="entry name" value="GAIN_dom_sf"/>
</dbReference>
<organism evidence="8 9">
    <name type="scientific">Clavelina lepadiformis</name>
    <name type="common">Light-bulb sea squirt</name>
    <name type="synonym">Ascidia lepadiformis</name>
    <dbReference type="NCBI Taxonomy" id="159417"/>
    <lineage>
        <taxon>Eukaryota</taxon>
        <taxon>Metazoa</taxon>
        <taxon>Chordata</taxon>
        <taxon>Tunicata</taxon>
        <taxon>Ascidiacea</taxon>
        <taxon>Aplousobranchia</taxon>
        <taxon>Clavelinidae</taxon>
        <taxon>Clavelina</taxon>
    </lineage>
</organism>
<dbReference type="Pfam" id="PF00002">
    <property type="entry name" value="7tm_2"/>
    <property type="match status" value="1"/>
</dbReference>
<dbReference type="PROSITE" id="PS50261">
    <property type="entry name" value="G_PROTEIN_RECEP_F2_4"/>
    <property type="match status" value="1"/>
</dbReference>
<evidence type="ECO:0000256" key="3">
    <source>
        <dbReference type="ARBA" id="ARBA00022989"/>
    </source>
</evidence>
<protein>
    <recommendedName>
        <fullName evidence="7">G-protein coupled receptors family 2 profile 2 domain-containing protein</fullName>
    </recommendedName>
</protein>
<dbReference type="Gene3D" id="1.20.1070.10">
    <property type="entry name" value="Rhodopsin 7-helix transmembrane proteins"/>
    <property type="match status" value="1"/>
</dbReference>
<gene>
    <name evidence="8" type="ORF">CVLEPA_LOCUS6066</name>
</gene>
<dbReference type="Proteomes" id="UP001642483">
    <property type="component" value="Unassembled WGS sequence"/>
</dbReference>
<accession>A0ABP0FA76</accession>
<evidence type="ECO:0000313" key="9">
    <source>
        <dbReference type="Proteomes" id="UP001642483"/>
    </source>
</evidence>
<comment type="subcellular location">
    <subcellularLocation>
        <location evidence="1">Membrane</location>
        <topology evidence="1">Multi-pass membrane protein</topology>
    </subcellularLocation>
</comment>
<evidence type="ECO:0000256" key="2">
    <source>
        <dbReference type="ARBA" id="ARBA00022692"/>
    </source>
</evidence>
<feature type="transmembrane region" description="Helical" evidence="5">
    <location>
        <begin position="378"/>
        <end position="400"/>
    </location>
</feature>
<dbReference type="PANTHER" id="PTHR12011">
    <property type="entry name" value="ADHESION G-PROTEIN COUPLED RECEPTOR"/>
    <property type="match status" value="1"/>
</dbReference>
<keyword evidence="3 5" id="KW-1133">Transmembrane helix</keyword>
<dbReference type="CDD" id="cd13952">
    <property type="entry name" value="7tm_classB"/>
    <property type="match status" value="1"/>
</dbReference>
<reference evidence="8 9" key="1">
    <citation type="submission" date="2024-02" db="EMBL/GenBank/DDBJ databases">
        <authorList>
            <person name="Daric V."/>
            <person name="Darras S."/>
        </authorList>
    </citation>
    <scope>NUCLEOTIDE SEQUENCE [LARGE SCALE GENOMIC DNA]</scope>
</reference>
<evidence type="ECO:0000259" key="7">
    <source>
        <dbReference type="PROSITE" id="PS50261"/>
    </source>
</evidence>
<dbReference type="PANTHER" id="PTHR12011:SF471">
    <property type="entry name" value="G-PROTEIN COUPLED RECEPTORS FAMILY 2 PROFILE 2 DOMAIN-CONTAINING PROTEIN"/>
    <property type="match status" value="1"/>
</dbReference>
<sequence length="637" mass="71448">MYFKYNTLHMALIWILCIFWTSTLGIGNCANNNDSPDYRGDRSRSNYNGPNERSLTLWTENKTQPRIASTISDLSYQTSNSFFVSTIPTIAHSINASSTYNDHFPCTSSFLSDIILCLERLSEVYARKFYKSNVTSAHIITINENVTLEYHYLNFQNHTETGLQMVFVDSERDQDQSVILSESTLQALNASEGLIMVVHGKMSQSHFLQPKILKTEKQKTSDFTENVIVSDTIIISVFVLKNTSAEDISPLQKHSVAVEYTVTVQSNFVKDLWDQGRKIITDELDYACVFYDTNLSDWSTFGCEVLSSSGNNLQKTCSCNHTTAFSIMLTVRSIKIPESLQLTTRILEAVSILALAITSATVVGFRKVLPVERFVTEIGISASLMFMHIFFLMGDIAVAVQMDINSTTFCEISAVAAQYFTICTVAWMLNESVILFMKTRKSVMKFNGKSLTTKLLISGWIIPFLYVAVCAIAGFMTDSYMRNVAGEIHSKYGSEQIYYDQCWISKDMSPSIIVPVGLILTINTGILISVVWVVRNLLLTAKNLQPRHMTKRKTSLFSKQSENVAALRGALLLLPVMGITWVLGFLVNIPRAEVVLASIHGVINGLQGLFVLIIFCIKNKEMRKAATRLKENMSIEI</sequence>
<dbReference type="InterPro" id="IPR000832">
    <property type="entry name" value="GPCR_2_secretin-like"/>
</dbReference>
<name>A0ABP0FA76_CLALP</name>
<dbReference type="SMART" id="SM00303">
    <property type="entry name" value="GPS"/>
    <property type="match status" value="1"/>
</dbReference>
<evidence type="ECO:0000256" key="4">
    <source>
        <dbReference type="ARBA" id="ARBA00023136"/>
    </source>
</evidence>
<keyword evidence="9" id="KW-1185">Reference proteome</keyword>
<evidence type="ECO:0000256" key="6">
    <source>
        <dbReference type="SAM" id="SignalP"/>
    </source>
</evidence>
<feature type="transmembrane region" description="Helical" evidence="5">
    <location>
        <begin position="455"/>
        <end position="476"/>
    </location>
</feature>
<dbReference type="Gene3D" id="2.60.220.50">
    <property type="match status" value="1"/>
</dbReference>
<feature type="transmembrane region" description="Helical" evidence="5">
    <location>
        <begin position="346"/>
        <end position="366"/>
    </location>
</feature>
<feature type="chain" id="PRO_5046887731" description="G-protein coupled receptors family 2 profile 2 domain-containing protein" evidence="6">
    <location>
        <begin position="26"/>
        <end position="637"/>
    </location>
</feature>
<evidence type="ECO:0000256" key="1">
    <source>
        <dbReference type="ARBA" id="ARBA00004141"/>
    </source>
</evidence>
<feature type="transmembrane region" description="Helical" evidence="5">
    <location>
        <begin position="595"/>
        <end position="617"/>
    </location>
</feature>
<dbReference type="PRINTS" id="PR00249">
    <property type="entry name" value="GPCRSECRETIN"/>
</dbReference>
<proteinExistence type="predicted"/>
<dbReference type="Pfam" id="PF01825">
    <property type="entry name" value="GPS"/>
    <property type="match status" value="1"/>
</dbReference>
<evidence type="ECO:0000313" key="8">
    <source>
        <dbReference type="EMBL" id="CAK8676613.1"/>
    </source>
</evidence>
<keyword evidence="2 5" id="KW-0812">Transmembrane</keyword>
<feature type="transmembrane region" description="Helical" evidence="5">
    <location>
        <begin position="565"/>
        <end position="589"/>
    </location>
</feature>
<dbReference type="EMBL" id="CAWYQH010000035">
    <property type="protein sequence ID" value="CAK8676613.1"/>
    <property type="molecule type" value="Genomic_DNA"/>
</dbReference>
<feature type="domain" description="G-protein coupled receptors family 2 profile 2" evidence="7">
    <location>
        <begin position="340"/>
        <end position="619"/>
    </location>
</feature>
<dbReference type="InterPro" id="IPR017981">
    <property type="entry name" value="GPCR_2-like_7TM"/>
</dbReference>